<feature type="region of interest" description="Disordered" evidence="1">
    <location>
        <begin position="271"/>
        <end position="434"/>
    </location>
</feature>
<dbReference type="KEGG" id="bbel:109475372"/>
<dbReference type="PANTHER" id="PTHR23320:SF130">
    <property type="entry name" value="TRANSMEMBRANE PROTEIN 212"/>
    <property type="match status" value="1"/>
</dbReference>
<proteinExistence type="predicted"/>
<protein>
    <submittedName>
        <fullName evidence="4">Proteoglycan 4-like</fullName>
    </submittedName>
</protein>
<evidence type="ECO:0000256" key="2">
    <source>
        <dbReference type="SAM" id="Phobius"/>
    </source>
</evidence>
<gene>
    <name evidence="4" type="primary">LOC109475372</name>
</gene>
<name>A0A6P4YPV6_BRABE</name>
<organism evidence="3 4">
    <name type="scientific">Branchiostoma belcheri</name>
    <name type="common">Amphioxus</name>
    <dbReference type="NCBI Taxonomy" id="7741"/>
    <lineage>
        <taxon>Eukaryota</taxon>
        <taxon>Metazoa</taxon>
        <taxon>Chordata</taxon>
        <taxon>Cephalochordata</taxon>
        <taxon>Leptocardii</taxon>
        <taxon>Amphioxiformes</taxon>
        <taxon>Branchiostomatidae</taxon>
        <taxon>Branchiostoma</taxon>
    </lineage>
</organism>
<dbReference type="AlphaFoldDB" id="A0A6P4YPV6"/>
<dbReference type="OrthoDB" id="10035904at2759"/>
<dbReference type="GeneID" id="109475372"/>
<feature type="transmembrane region" description="Helical" evidence="2">
    <location>
        <begin position="101"/>
        <end position="123"/>
    </location>
</feature>
<dbReference type="PRINTS" id="PR01217">
    <property type="entry name" value="PRICHEXTENSN"/>
</dbReference>
<feature type="region of interest" description="Disordered" evidence="1">
    <location>
        <begin position="1"/>
        <end position="30"/>
    </location>
</feature>
<keyword evidence="2" id="KW-1133">Transmembrane helix</keyword>
<keyword evidence="3" id="KW-1185">Reference proteome</keyword>
<feature type="compositionally biased region" description="Pro residues" evidence="1">
    <location>
        <begin position="284"/>
        <end position="297"/>
    </location>
</feature>
<evidence type="ECO:0000313" key="4">
    <source>
        <dbReference type="RefSeq" id="XP_019631540.1"/>
    </source>
</evidence>
<dbReference type="Proteomes" id="UP000515135">
    <property type="component" value="Unplaced"/>
</dbReference>
<dbReference type="RefSeq" id="XP_019631540.1">
    <property type="nucleotide sequence ID" value="XM_019775981.1"/>
</dbReference>
<keyword evidence="2" id="KW-0472">Membrane</keyword>
<feature type="transmembrane region" description="Helical" evidence="2">
    <location>
        <begin position="40"/>
        <end position="67"/>
    </location>
</feature>
<keyword evidence="2" id="KW-0812">Transmembrane</keyword>
<evidence type="ECO:0000313" key="3">
    <source>
        <dbReference type="Proteomes" id="UP000515135"/>
    </source>
</evidence>
<dbReference type="PANTHER" id="PTHR23320">
    <property type="entry name" value="MEMBRANE-SPANNING 4-DOMAINS SUBFAMILY A MS4A -RELATED"/>
    <property type="match status" value="1"/>
</dbReference>
<accession>A0A6P4YPV6</accession>
<evidence type="ECO:0000256" key="1">
    <source>
        <dbReference type="SAM" id="MobiDB-lite"/>
    </source>
</evidence>
<dbReference type="InterPro" id="IPR030417">
    <property type="entry name" value="MS4A"/>
</dbReference>
<feature type="compositionally biased region" description="Polar residues" evidence="1">
    <location>
        <begin position="1"/>
        <end position="12"/>
    </location>
</feature>
<feature type="transmembrane region" description="Helical" evidence="2">
    <location>
        <begin position="73"/>
        <end position="94"/>
    </location>
</feature>
<sequence>MKSNSQVKSNQPGHFPVPLTQTSPDMWTNQSPRQKRCRAVFLLGALLVILGCFSVVLGVTAAVRFAWSTEHRLSAPVWGGVMVIATGASTTYAIQKNKHKHLYYLLLGVSVAGMTVSFPQWILSLSGLISGDQLCSGSALGLNNHQDTPRDYVAAKALHGVCLVLGFAETLVSFSLAILASVGICDNGETSTSVLERQNRLSVRRGSTRASSRRARPAVVRLHLASGCRLNPPPYDAEPHTGPRAPYCTETHAGPRAPYCTETHAGPRAPYCTETHIGPRSNTSPPPYTAEPGPGSPAEPRAGPRTTHAGPMSHSSPPPYVAEPGPRSLSRPGHSVEPPVGPRTPAEPQTGPRPHASPPPYAAEPRTPYCTETHTGPRAPVEQHTGPRAPAETHTGPRAPVEQHTGPRTLTTPPDGTMREPPPPYQSREDLSRV</sequence>
<reference evidence="4" key="1">
    <citation type="submission" date="2025-08" db="UniProtKB">
        <authorList>
            <consortium name="RefSeq"/>
        </authorList>
    </citation>
    <scope>IDENTIFICATION</scope>
    <source>
        <tissue evidence="4">Gonad</tissue>
    </source>
</reference>
<feature type="compositionally biased region" description="Polar residues" evidence="1">
    <location>
        <begin position="19"/>
        <end position="30"/>
    </location>
</feature>